<dbReference type="GO" id="GO:0017111">
    <property type="term" value="F:ribonucleoside triphosphate phosphatase activity"/>
    <property type="evidence" value="ECO:0007669"/>
    <property type="project" value="InterPro"/>
</dbReference>
<evidence type="ECO:0000256" key="3">
    <source>
        <dbReference type="ARBA" id="ARBA00015552"/>
    </source>
</evidence>
<dbReference type="InterPro" id="IPR000086">
    <property type="entry name" value="NUDIX_hydrolase_dom"/>
</dbReference>
<dbReference type="Proteomes" id="UP000259273">
    <property type="component" value="Unassembled WGS sequence"/>
</dbReference>
<comment type="similarity">
    <text evidence="1 4">Belongs to the Nudix hydrolase family. NudJ subfamily.</text>
</comment>
<evidence type="ECO:0000256" key="4">
    <source>
        <dbReference type="RuleBase" id="RU364043"/>
    </source>
</evidence>
<evidence type="ECO:0000313" key="6">
    <source>
        <dbReference type="EMBL" id="HAN26672.1"/>
    </source>
</evidence>
<proteinExistence type="inferred from homology"/>
<dbReference type="PANTHER" id="PTHR43222:SF11">
    <property type="entry name" value="PHOSPHATASE NUDJ"/>
    <property type="match status" value="1"/>
</dbReference>
<accession>A0A3C1KJ33</accession>
<feature type="domain" description="Nudix hydrolase" evidence="5">
    <location>
        <begin position="5"/>
        <end position="132"/>
    </location>
</feature>
<dbReference type="PROSITE" id="PS51462">
    <property type="entry name" value="NUDIX"/>
    <property type="match status" value="1"/>
</dbReference>
<dbReference type="Gene3D" id="3.90.79.10">
    <property type="entry name" value="Nucleoside Triphosphate Pyrophosphohydrolase"/>
    <property type="match status" value="1"/>
</dbReference>
<comment type="caution">
    <text evidence="6">The sequence shown here is derived from an EMBL/GenBank/DDBJ whole genome shotgun (WGS) entry which is preliminary data.</text>
</comment>
<reference evidence="6 7" key="1">
    <citation type="journal article" date="2018" name="Nat. Biotechnol.">
        <title>A standardized bacterial taxonomy based on genome phylogeny substantially revises the tree of life.</title>
        <authorList>
            <person name="Parks D.H."/>
            <person name="Chuvochina M."/>
            <person name="Waite D.W."/>
            <person name="Rinke C."/>
            <person name="Skarshewski A."/>
            <person name="Chaumeil P.A."/>
            <person name="Hugenholtz P."/>
        </authorList>
    </citation>
    <scope>NUCLEOTIDE SEQUENCE [LARGE SCALE GENOMIC DNA]</scope>
    <source>
        <strain evidence="6">UBA9158</strain>
    </source>
</reference>
<name>A0A3C1KJ33_9GAMM</name>
<dbReference type="EMBL" id="DMND01000051">
    <property type="protein sequence ID" value="HAN26672.1"/>
    <property type="molecule type" value="Genomic_DNA"/>
</dbReference>
<dbReference type="AlphaFoldDB" id="A0A3C1KJ33"/>
<dbReference type="CDD" id="cd03675">
    <property type="entry name" value="NUDIX_Hydrolase"/>
    <property type="match status" value="1"/>
</dbReference>
<comment type="subunit">
    <text evidence="2 4">Monomer.</text>
</comment>
<protein>
    <recommendedName>
        <fullName evidence="3 4">Phosphatase NudJ</fullName>
        <ecNumber evidence="4">3.6.1.-</ecNumber>
    </recommendedName>
</protein>
<dbReference type="GO" id="GO:0004787">
    <property type="term" value="F:thiamine diphosphate phosphatase activity"/>
    <property type="evidence" value="ECO:0007669"/>
    <property type="project" value="InterPro"/>
</dbReference>
<organism evidence="6 7">
    <name type="scientific">Haliea salexigens</name>
    <dbReference type="NCBI Taxonomy" id="287487"/>
    <lineage>
        <taxon>Bacteria</taxon>
        <taxon>Pseudomonadati</taxon>
        <taxon>Pseudomonadota</taxon>
        <taxon>Gammaproteobacteria</taxon>
        <taxon>Cellvibrionales</taxon>
        <taxon>Halieaceae</taxon>
        <taxon>Haliea</taxon>
    </lineage>
</organism>
<dbReference type="GO" id="GO:0017110">
    <property type="term" value="F:nucleoside diphosphate phosphatase activity"/>
    <property type="evidence" value="ECO:0007669"/>
    <property type="project" value="InterPro"/>
</dbReference>
<dbReference type="PANTHER" id="PTHR43222">
    <property type="entry name" value="NUDIX HYDROLASE 23"/>
    <property type="match status" value="1"/>
</dbReference>
<sequence length="155" mass="17799">MNSFQAHITVATVVEHEGRLLFVRETQNGEAVINQPAGHAEFGEDLMQAAYRETLEETAWRVEITGLLGWYIFQPYKGAGVYYRTCFIAEPRGHDPHQKLDTGILEALWLTPEELAQRRAEHRSPLVARCVEDYQSGRRLPLDAIYQHPWPLQRG</sequence>
<evidence type="ECO:0000313" key="7">
    <source>
        <dbReference type="Proteomes" id="UP000259273"/>
    </source>
</evidence>
<evidence type="ECO:0000256" key="1">
    <source>
        <dbReference type="ARBA" id="ARBA00007608"/>
    </source>
</evidence>
<keyword evidence="4" id="KW-0460">Magnesium</keyword>
<dbReference type="InterPro" id="IPR033713">
    <property type="entry name" value="NudJ"/>
</dbReference>
<dbReference type="SUPFAM" id="SSF55811">
    <property type="entry name" value="Nudix"/>
    <property type="match status" value="1"/>
</dbReference>
<evidence type="ECO:0000256" key="2">
    <source>
        <dbReference type="ARBA" id="ARBA00011245"/>
    </source>
</evidence>
<gene>
    <name evidence="4" type="primary">nudJ</name>
    <name evidence="6" type="ORF">DCP75_02915</name>
</gene>
<evidence type="ECO:0000259" key="5">
    <source>
        <dbReference type="PROSITE" id="PS51462"/>
    </source>
</evidence>
<keyword evidence="4 6" id="KW-0378">Hydrolase</keyword>
<dbReference type="EC" id="3.6.1.-" evidence="4"/>
<dbReference type="InterPro" id="IPR015797">
    <property type="entry name" value="NUDIX_hydrolase-like_dom_sf"/>
</dbReference>
<comment type="cofactor">
    <cofactor evidence="4">
        <name>Mg(2+)</name>
        <dbReference type="ChEBI" id="CHEBI:18420"/>
    </cofactor>
</comment>
<dbReference type="Pfam" id="PF00293">
    <property type="entry name" value="NUDIX"/>
    <property type="match status" value="1"/>
</dbReference>